<feature type="binding site" evidence="6">
    <location>
        <position position="383"/>
    </location>
    <ligand>
        <name>Mg(2+)</name>
        <dbReference type="ChEBI" id="CHEBI:18420"/>
    </ligand>
</feature>
<feature type="binding site" evidence="6">
    <location>
        <begin position="283"/>
        <end position="285"/>
    </location>
    <ligand>
        <name>ATP</name>
        <dbReference type="ChEBI" id="CHEBI:30616"/>
    </ligand>
</feature>
<comment type="subcellular location">
    <subcellularLocation>
        <location evidence="6">Cytoplasm</location>
    </subcellularLocation>
</comment>
<dbReference type="Proteomes" id="UP000465035">
    <property type="component" value="Chromosome"/>
</dbReference>
<dbReference type="InterPro" id="IPR043129">
    <property type="entry name" value="ATPase_NBD"/>
</dbReference>
<feature type="binding site" evidence="6">
    <location>
        <begin position="330"/>
        <end position="334"/>
    </location>
    <ligand>
        <name>ATP</name>
        <dbReference type="ChEBI" id="CHEBI:30616"/>
    </ligand>
</feature>
<dbReference type="GO" id="GO:0005524">
    <property type="term" value="F:ATP binding"/>
    <property type="evidence" value="ECO:0007669"/>
    <property type="project" value="UniProtKB-KW"/>
</dbReference>
<dbReference type="HAMAP" id="MF_00020">
    <property type="entry name" value="Acetate_kinase"/>
    <property type="match status" value="1"/>
</dbReference>
<evidence type="ECO:0000256" key="3">
    <source>
        <dbReference type="ARBA" id="ARBA00022741"/>
    </source>
</evidence>
<dbReference type="PANTHER" id="PTHR21060">
    <property type="entry name" value="ACETATE KINASE"/>
    <property type="match status" value="1"/>
</dbReference>
<accession>A0A6P1E418</accession>
<gene>
    <name evidence="6" type="primary">ackA</name>
    <name evidence="8" type="ORF">GQR93_07045</name>
</gene>
<dbReference type="InterPro" id="IPR023865">
    <property type="entry name" value="Aliphatic_acid_kinase_CS"/>
</dbReference>
<keyword evidence="2 6" id="KW-0808">Transferase</keyword>
<dbReference type="PIRSF" id="PIRSF000722">
    <property type="entry name" value="Acetate_prop_kin"/>
    <property type="match status" value="1"/>
</dbReference>
<dbReference type="GO" id="GO:0008776">
    <property type="term" value="F:acetate kinase activity"/>
    <property type="evidence" value="ECO:0007669"/>
    <property type="project" value="UniProtKB-UniRule"/>
</dbReference>
<protein>
    <recommendedName>
        <fullName evidence="6">Acetate kinase</fullName>
        <ecNumber evidence="6">2.7.2.1</ecNumber>
    </recommendedName>
    <alternativeName>
        <fullName evidence="6">Acetokinase</fullName>
    </alternativeName>
</protein>
<sequence>MGKSIAINAGSSTLKYKLFQMPEETVLSSGAIDRIGLGSSSVSIKYDDGKKYKDTLDIDNHEQAIQLVLDKLLSLNIIKDYSEITGVGHRIVAGGEDFKDSVIIDDDVIKKIEGLTEFAPLHEPAAILGIKAFKKILPNIISIAVFDTSFHTTLPEVNYMYSLPYEYYQNYKVRKYGAHGTSYRYVSQRAASILGKPLEDLKLVILHLGAGASIDAIKDGKSFDTSMGFSPVAGITMATRSGDVDPSALQYVMGKAGIKNMDDMVDILNHKSGLVGVSGVSADMREIEGVMHENHRAMLAREIFKNRIIRYIGSYVAEMGGIDALVFTAGIGENDIMIRQEVSDKLGYFGIKVDPKKNDIRGEERDLSAEGSTVKTLLIPTDEELMIVRDIERLRK</sequence>
<evidence type="ECO:0000256" key="5">
    <source>
        <dbReference type="ARBA" id="ARBA00022840"/>
    </source>
</evidence>
<keyword evidence="3 6" id="KW-0547">Nucleotide-binding</keyword>
<comment type="subunit">
    <text evidence="6">Homodimer.</text>
</comment>
<dbReference type="PANTHER" id="PTHR21060:SF15">
    <property type="entry name" value="ACETATE KINASE-RELATED"/>
    <property type="match status" value="1"/>
</dbReference>
<organism evidence="8 9">
    <name type="scientific">Lentilactobacillus hilgardii</name>
    <name type="common">Lactobacillus hilgardii</name>
    <dbReference type="NCBI Taxonomy" id="1588"/>
    <lineage>
        <taxon>Bacteria</taxon>
        <taxon>Bacillati</taxon>
        <taxon>Bacillota</taxon>
        <taxon>Bacilli</taxon>
        <taxon>Lactobacillales</taxon>
        <taxon>Lactobacillaceae</taxon>
        <taxon>Lentilactobacillus</taxon>
    </lineage>
</organism>
<feature type="binding site" evidence="6">
    <location>
        <position position="8"/>
    </location>
    <ligand>
        <name>Mg(2+)</name>
        <dbReference type="ChEBI" id="CHEBI:18420"/>
    </ligand>
</feature>
<dbReference type="GO" id="GO:0006083">
    <property type="term" value="P:acetate metabolic process"/>
    <property type="evidence" value="ECO:0007669"/>
    <property type="project" value="TreeGrafter"/>
</dbReference>
<dbReference type="PRINTS" id="PR00471">
    <property type="entry name" value="ACETATEKNASE"/>
</dbReference>
<dbReference type="GO" id="GO:0005737">
    <property type="term" value="C:cytoplasm"/>
    <property type="evidence" value="ECO:0007669"/>
    <property type="project" value="UniProtKB-SubCell"/>
</dbReference>
<dbReference type="SMR" id="A0A6P1E418"/>
<dbReference type="GO" id="GO:0000287">
    <property type="term" value="F:magnesium ion binding"/>
    <property type="evidence" value="ECO:0007669"/>
    <property type="project" value="UniProtKB-UniRule"/>
</dbReference>
<keyword evidence="6" id="KW-0963">Cytoplasm</keyword>
<dbReference type="AlphaFoldDB" id="A0A6P1E418"/>
<dbReference type="InterPro" id="IPR000890">
    <property type="entry name" value="Aliphatic_acid_kin_short-chain"/>
</dbReference>
<dbReference type="InterPro" id="IPR004372">
    <property type="entry name" value="Ac/propionate_kinase"/>
</dbReference>
<dbReference type="GO" id="GO:0006085">
    <property type="term" value="P:acetyl-CoA biosynthetic process"/>
    <property type="evidence" value="ECO:0007669"/>
    <property type="project" value="UniProtKB-UniRule"/>
</dbReference>
<evidence type="ECO:0000256" key="2">
    <source>
        <dbReference type="ARBA" id="ARBA00022679"/>
    </source>
</evidence>
<dbReference type="SUPFAM" id="SSF53067">
    <property type="entry name" value="Actin-like ATPase domain"/>
    <property type="match status" value="2"/>
</dbReference>
<feature type="site" description="Transition state stabilizer" evidence="6">
    <location>
        <position position="179"/>
    </location>
</feature>
<proteinExistence type="inferred from homology"/>
<dbReference type="Pfam" id="PF00871">
    <property type="entry name" value="Acetate_kinase"/>
    <property type="match status" value="1"/>
</dbReference>
<keyword evidence="6" id="KW-0479">Metal-binding</keyword>
<dbReference type="RefSeq" id="WP_003553746.1">
    <property type="nucleotide sequence ID" value="NZ_CABKOL010000102.1"/>
</dbReference>
<dbReference type="PROSITE" id="PS01076">
    <property type="entry name" value="ACETATE_KINASE_2"/>
    <property type="match status" value="1"/>
</dbReference>
<dbReference type="GeneID" id="69058113"/>
<dbReference type="EC" id="2.7.2.1" evidence="6"/>
<evidence type="ECO:0000313" key="9">
    <source>
        <dbReference type="Proteomes" id="UP000465035"/>
    </source>
</evidence>
<evidence type="ECO:0000256" key="1">
    <source>
        <dbReference type="ARBA" id="ARBA00008748"/>
    </source>
</evidence>
<keyword evidence="4 6" id="KW-0418">Kinase</keyword>
<keyword evidence="5 6" id="KW-0067">ATP-binding</keyword>
<evidence type="ECO:0000256" key="7">
    <source>
        <dbReference type="RuleBase" id="RU003835"/>
    </source>
</evidence>
<reference evidence="8 9" key="1">
    <citation type="submission" date="2019-12" db="EMBL/GenBank/DDBJ databases">
        <title>Lactobacillus hilgardii FLUB.</title>
        <authorList>
            <person name="Gustaw K."/>
        </authorList>
    </citation>
    <scope>NUCLEOTIDE SEQUENCE [LARGE SCALE GENOMIC DNA]</scope>
    <source>
        <strain evidence="8 9">FLUB</strain>
    </source>
</reference>
<comment type="pathway">
    <text evidence="6">Metabolic intermediate biosynthesis; acetyl-CoA biosynthesis; acetyl-CoA from acetate: step 1/2.</text>
</comment>
<dbReference type="NCBIfam" id="TIGR00016">
    <property type="entry name" value="ackA"/>
    <property type="match status" value="1"/>
</dbReference>
<keyword evidence="6" id="KW-0460">Magnesium</keyword>
<name>A0A6P1E418_LENHI</name>
<dbReference type="UniPathway" id="UPA00340">
    <property type="reaction ID" value="UER00458"/>
</dbReference>
<evidence type="ECO:0000313" key="8">
    <source>
        <dbReference type="EMBL" id="QHB51957.1"/>
    </source>
</evidence>
<feature type="binding site" evidence="6">
    <location>
        <position position="15"/>
    </location>
    <ligand>
        <name>ATP</name>
        <dbReference type="ChEBI" id="CHEBI:30616"/>
    </ligand>
</feature>
<comment type="function">
    <text evidence="6">Catalyzes the formation of acetyl phosphate from acetate and ATP. Can also catalyze the reverse reaction.</text>
</comment>
<feature type="binding site" evidence="6">
    <location>
        <position position="90"/>
    </location>
    <ligand>
        <name>substrate</name>
    </ligand>
</feature>
<dbReference type="EMBL" id="CP047121">
    <property type="protein sequence ID" value="QHB51957.1"/>
    <property type="molecule type" value="Genomic_DNA"/>
</dbReference>
<comment type="catalytic activity">
    <reaction evidence="6">
        <text>acetate + ATP = acetyl phosphate + ADP</text>
        <dbReference type="Rhea" id="RHEA:11352"/>
        <dbReference type="ChEBI" id="CHEBI:22191"/>
        <dbReference type="ChEBI" id="CHEBI:30089"/>
        <dbReference type="ChEBI" id="CHEBI:30616"/>
        <dbReference type="ChEBI" id="CHEBI:456216"/>
        <dbReference type="EC" id="2.7.2.1"/>
    </reaction>
</comment>
<comment type="cofactor">
    <cofactor evidence="6">
        <name>Mg(2+)</name>
        <dbReference type="ChEBI" id="CHEBI:18420"/>
    </cofactor>
    <cofactor evidence="6">
        <name>Mn(2+)</name>
        <dbReference type="ChEBI" id="CHEBI:29035"/>
    </cofactor>
    <text evidence="6">Mg(2+). Can also accept Mn(2+).</text>
</comment>
<evidence type="ECO:0000256" key="6">
    <source>
        <dbReference type="HAMAP-Rule" id="MF_00020"/>
    </source>
</evidence>
<feature type="binding site" evidence="6">
    <location>
        <begin position="207"/>
        <end position="211"/>
    </location>
    <ligand>
        <name>ATP</name>
        <dbReference type="ChEBI" id="CHEBI:30616"/>
    </ligand>
</feature>
<dbReference type="CDD" id="cd24010">
    <property type="entry name" value="ASKHA_NBD_AcK_PK"/>
    <property type="match status" value="1"/>
</dbReference>
<feature type="active site" description="Proton donor/acceptor" evidence="6">
    <location>
        <position position="147"/>
    </location>
</feature>
<feature type="site" description="Transition state stabilizer" evidence="6">
    <location>
        <position position="240"/>
    </location>
</feature>
<evidence type="ECO:0000256" key="4">
    <source>
        <dbReference type="ARBA" id="ARBA00022777"/>
    </source>
</evidence>
<comment type="similarity">
    <text evidence="1 6 7">Belongs to the acetokinase family.</text>
</comment>
<dbReference type="Gene3D" id="3.30.420.40">
    <property type="match status" value="2"/>
</dbReference>